<evidence type="ECO:0000313" key="2">
    <source>
        <dbReference type="EMBL" id="MBB6428633.1"/>
    </source>
</evidence>
<protein>
    <submittedName>
        <fullName evidence="2">Uncharacterized protein</fullName>
    </submittedName>
</protein>
<feature type="transmembrane region" description="Helical" evidence="1">
    <location>
        <begin position="20"/>
        <end position="42"/>
    </location>
</feature>
<reference evidence="2 3" key="1">
    <citation type="submission" date="2020-08" db="EMBL/GenBank/DDBJ databases">
        <title>Genomic Encyclopedia of Type Strains, Phase IV (KMG-IV): sequencing the most valuable type-strain genomes for metagenomic binning, comparative biology and taxonomic classification.</title>
        <authorList>
            <person name="Goeker M."/>
        </authorList>
    </citation>
    <scope>NUCLEOTIDE SEQUENCE [LARGE SCALE GENOMIC DNA]</scope>
    <source>
        <strain evidence="2 3">DSM 103725</strain>
    </source>
</reference>
<proteinExistence type="predicted"/>
<keyword evidence="1" id="KW-0812">Transmembrane</keyword>
<dbReference type="Proteomes" id="UP000541810">
    <property type="component" value="Unassembled WGS sequence"/>
</dbReference>
<sequence length="165" mass="18563">MEATHHDILFRHVRTSRREAFHLVTGTFLIGSLLLSLGYYLTSPDAKLFRLIALCVVSLICLYVFAYAVYLLKTGGTFTVELSSDRLRVDSPVNDGMPSIEIPLDTIKGVECHNFRSSDSDPRYVLRYGDAGEYTLWANFGINPRKLARLIANQTGHDIIDLNKP</sequence>
<dbReference type="AlphaFoldDB" id="A0A7X0H3J5"/>
<organism evidence="2 3">
    <name type="scientific">Algisphaera agarilytica</name>
    <dbReference type="NCBI Taxonomy" id="1385975"/>
    <lineage>
        <taxon>Bacteria</taxon>
        <taxon>Pseudomonadati</taxon>
        <taxon>Planctomycetota</taxon>
        <taxon>Phycisphaerae</taxon>
        <taxon>Phycisphaerales</taxon>
        <taxon>Phycisphaeraceae</taxon>
        <taxon>Algisphaera</taxon>
    </lineage>
</organism>
<keyword evidence="3" id="KW-1185">Reference proteome</keyword>
<accession>A0A7X0H3J5</accession>
<evidence type="ECO:0000313" key="3">
    <source>
        <dbReference type="Proteomes" id="UP000541810"/>
    </source>
</evidence>
<keyword evidence="1" id="KW-1133">Transmembrane helix</keyword>
<dbReference type="RefSeq" id="WP_184675948.1">
    <property type="nucleotide sequence ID" value="NZ_JACHGY010000001.1"/>
</dbReference>
<evidence type="ECO:0000256" key="1">
    <source>
        <dbReference type="SAM" id="Phobius"/>
    </source>
</evidence>
<name>A0A7X0H3J5_9BACT</name>
<dbReference type="EMBL" id="JACHGY010000001">
    <property type="protein sequence ID" value="MBB6428633.1"/>
    <property type="molecule type" value="Genomic_DNA"/>
</dbReference>
<feature type="transmembrane region" description="Helical" evidence="1">
    <location>
        <begin position="48"/>
        <end position="72"/>
    </location>
</feature>
<keyword evidence="1" id="KW-0472">Membrane</keyword>
<gene>
    <name evidence="2" type="ORF">HNQ40_000439</name>
</gene>
<comment type="caution">
    <text evidence="2">The sequence shown here is derived from an EMBL/GenBank/DDBJ whole genome shotgun (WGS) entry which is preliminary data.</text>
</comment>